<keyword evidence="3" id="KW-0574">Periplasm</keyword>
<name>A0ABQ2CXV7_9DEIO</name>
<keyword evidence="7" id="KW-1185">Reference proteome</keyword>
<evidence type="ECO:0000256" key="4">
    <source>
        <dbReference type="ARBA" id="ARBA00023237"/>
    </source>
</evidence>
<dbReference type="NCBIfam" id="TIGR02532">
    <property type="entry name" value="IV_pilin_GFxxxE"/>
    <property type="match status" value="1"/>
</dbReference>
<keyword evidence="4" id="KW-0998">Cell outer membrane</keyword>
<proteinExistence type="predicted"/>
<feature type="transmembrane region" description="Helical" evidence="5">
    <location>
        <begin position="12"/>
        <end position="33"/>
    </location>
</feature>
<dbReference type="EMBL" id="BMOD01000003">
    <property type="protein sequence ID" value="GGJ27930.1"/>
    <property type="molecule type" value="Genomic_DNA"/>
</dbReference>
<evidence type="ECO:0000313" key="7">
    <source>
        <dbReference type="Proteomes" id="UP000632222"/>
    </source>
</evidence>
<dbReference type="InterPro" id="IPR045584">
    <property type="entry name" value="Pilin-like"/>
</dbReference>
<sequence>MRKNRQQAGLTLMELMVAMAVLSVLFVAIYNLFSSGLKNSMESSTRADLDAQTQKVQQLVLSRLKEADKFVSASSVTFSDSQAPSSTAYLPASTLTASQIVIVRVPSKATSALCDLYAYYIVPASNLMATTLPLQRRLNVASSGAYALIQGKAATSYTCSSGSYPNITSLSVLHPSLANSNGFSASVYSIAGMKRGMTLILKGYQKVGSKTISTNTYQTKVLARNCDATTGC</sequence>
<evidence type="ECO:0008006" key="8">
    <source>
        <dbReference type="Google" id="ProtNLM"/>
    </source>
</evidence>
<protein>
    <recommendedName>
        <fullName evidence="8">Prepilin-type cleavage/methylation domain-containing protein</fullName>
    </recommendedName>
</protein>
<evidence type="ECO:0000256" key="1">
    <source>
        <dbReference type="ARBA" id="ARBA00004203"/>
    </source>
</evidence>
<comment type="subcellular location">
    <subcellularLocation>
        <location evidence="1">Cell outer membrane</location>
        <topology evidence="1">Single-pass membrane protein</topology>
    </subcellularLocation>
    <subcellularLocation>
        <location evidence="2">Periplasm</location>
    </subcellularLocation>
</comment>
<keyword evidence="5" id="KW-0472">Membrane</keyword>
<keyword evidence="5" id="KW-1133">Transmembrane helix</keyword>
<accession>A0ABQ2CXV7</accession>
<keyword evidence="5" id="KW-0812">Transmembrane</keyword>
<gene>
    <name evidence="6" type="ORF">GCM10008938_12500</name>
</gene>
<evidence type="ECO:0000256" key="3">
    <source>
        <dbReference type="ARBA" id="ARBA00022764"/>
    </source>
</evidence>
<dbReference type="Proteomes" id="UP000632222">
    <property type="component" value="Unassembled WGS sequence"/>
</dbReference>
<evidence type="ECO:0000313" key="6">
    <source>
        <dbReference type="EMBL" id="GGJ27930.1"/>
    </source>
</evidence>
<reference evidence="7" key="1">
    <citation type="journal article" date="2019" name="Int. J. Syst. Evol. Microbiol.">
        <title>The Global Catalogue of Microorganisms (GCM) 10K type strain sequencing project: providing services to taxonomists for standard genome sequencing and annotation.</title>
        <authorList>
            <consortium name="The Broad Institute Genomics Platform"/>
            <consortium name="The Broad Institute Genome Sequencing Center for Infectious Disease"/>
            <person name="Wu L."/>
            <person name="Ma J."/>
        </authorList>
    </citation>
    <scope>NUCLEOTIDE SEQUENCE [LARGE SCALE GENOMIC DNA]</scope>
    <source>
        <strain evidence="7">JCM 14370</strain>
    </source>
</reference>
<dbReference type="RefSeq" id="WP_189001463.1">
    <property type="nucleotide sequence ID" value="NZ_BMOD01000003.1"/>
</dbReference>
<evidence type="ECO:0000256" key="5">
    <source>
        <dbReference type="SAM" id="Phobius"/>
    </source>
</evidence>
<evidence type="ECO:0000256" key="2">
    <source>
        <dbReference type="ARBA" id="ARBA00004418"/>
    </source>
</evidence>
<comment type="caution">
    <text evidence="6">The sequence shown here is derived from an EMBL/GenBank/DDBJ whole genome shotgun (WGS) entry which is preliminary data.</text>
</comment>
<dbReference type="SUPFAM" id="SSF54523">
    <property type="entry name" value="Pili subunits"/>
    <property type="match status" value="1"/>
</dbReference>
<dbReference type="Pfam" id="PF07963">
    <property type="entry name" value="N_methyl"/>
    <property type="match status" value="1"/>
</dbReference>
<dbReference type="InterPro" id="IPR012902">
    <property type="entry name" value="N_methyl_site"/>
</dbReference>
<organism evidence="6 7">
    <name type="scientific">Deinococcus roseus</name>
    <dbReference type="NCBI Taxonomy" id="392414"/>
    <lineage>
        <taxon>Bacteria</taxon>
        <taxon>Thermotogati</taxon>
        <taxon>Deinococcota</taxon>
        <taxon>Deinococci</taxon>
        <taxon>Deinococcales</taxon>
        <taxon>Deinococcaceae</taxon>
        <taxon>Deinococcus</taxon>
    </lineage>
</organism>